<dbReference type="InterPro" id="IPR011990">
    <property type="entry name" value="TPR-like_helical_dom_sf"/>
</dbReference>
<dbReference type="Gene3D" id="3.40.50.300">
    <property type="entry name" value="P-loop containing nucleotide triphosphate hydrolases"/>
    <property type="match status" value="1"/>
</dbReference>
<dbReference type="InterPro" id="IPR027417">
    <property type="entry name" value="P-loop_NTPase"/>
</dbReference>
<dbReference type="AlphaFoldDB" id="A0A1E1MIJ2"/>
<accession>A0A1E1MIJ2</accession>
<dbReference type="Pfam" id="PF13374">
    <property type="entry name" value="TPR_10"/>
    <property type="match status" value="1"/>
</dbReference>
<evidence type="ECO:0000259" key="1">
    <source>
        <dbReference type="Pfam" id="PF00931"/>
    </source>
</evidence>
<dbReference type="InterPro" id="IPR019734">
    <property type="entry name" value="TPR_rpt"/>
</dbReference>
<evidence type="ECO:0000313" key="2">
    <source>
        <dbReference type="EMBL" id="CZT48910.1"/>
    </source>
</evidence>
<proteinExistence type="predicted"/>
<gene>
    <name evidence="2" type="ORF">RSE6_09679</name>
</gene>
<organism evidence="2 3">
    <name type="scientific">Rhynchosporium secalis</name>
    <name type="common">Barley scald fungus</name>
    <dbReference type="NCBI Taxonomy" id="38038"/>
    <lineage>
        <taxon>Eukaryota</taxon>
        <taxon>Fungi</taxon>
        <taxon>Dikarya</taxon>
        <taxon>Ascomycota</taxon>
        <taxon>Pezizomycotina</taxon>
        <taxon>Leotiomycetes</taxon>
        <taxon>Helotiales</taxon>
        <taxon>Ploettnerulaceae</taxon>
        <taxon>Rhynchosporium</taxon>
    </lineage>
</organism>
<dbReference type="EMBL" id="FJVC01000355">
    <property type="protein sequence ID" value="CZT48910.1"/>
    <property type="molecule type" value="Genomic_DNA"/>
</dbReference>
<dbReference type="SUPFAM" id="SSF48452">
    <property type="entry name" value="TPR-like"/>
    <property type="match status" value="1"/>
</dbReference>
<dbReference type="Gene3D" id="1.25.40.10">
    <property type="entry name" value="Tetratricopeptide repeat domain"/>
    <property type="match status" value="1"/>
</dbReference>
<reference evidence="3" key="1">
    <citation type="submission" date="2016-03" db="EMBL/GenBank/DDBJ databases">
        <authorList>
            <person name="Guldener U."/>
        </authorList>
    </citation>
    <scope>NUCLEOTIDE SEQUENCE [LARGE SCALE GENOMIC DNA]</scope>
</reference>
<dbReference type="Proteomes" id="UP000177625">
    <property type="component" value="Unassembled WGS sequence"/>
</dbReference>
<dbReference type="SMART" id="SM00028">
    <property type="entry name" value="TPR"/>
    <property type="match status" value="2"/>
</dbReference>
<dbReference type="InterPro" id="IPR002182">
    <property type="entry name" value="NB-ARC"/>
</dbReference>
<evidence type="ECO:0000313" key="3">
    <source>
        <dbReference type="Proteomes" id="UP000177625"/>
    </source>
</evidence>
<dbReference type="GO" id="GO:0043531">
    <property type="term" value="F:ADP binding"/>
    <property type="evidence" value="ECO:0007669"/>
    <property type="project" value="InterPro"/>
</dbReference>
<dbReference type="PANTHER" id="PTHR35205:SF1">
    <property type="entry name" value="ZU5 DOMAIN-CONTAINING PROTEIN"/>
    <property type="match status" value="1"/>
</dbReference>
<keyword evidence="3" id="KW-1185">Reference proteome</keyword>
<dbReference type="SUPFAM" id="SSF52540">
    <property type="entry name" value="P-loop containing nucleoside triphosphate hydrolases"/>
    <property type="match status" value="1"/>
</dbReference>
<dbReference type="PANTHER" id="PTHR35205">
    <property type="entry name" value="NB-ARC AND TPR DOMAIN PROTEIN"/>
    <property type="match status" value="1"/>
</dbReference>
<dbReference type="Pfam" id="PF00931">
    <property type="entry name" value="NB-ARC"/>
    <property type="match status" value="1"/>
</dbReference>
<protein>
    <recommendedName>
        <fullName evidence="1">NB-ARC domain-containing protein</fullName>
    </recommendedName>
</protein>
<sequence length="564" mass="63933">MPSSCVLHGIGGVGKTQVALQYLYRHEDDYEYIFWVNSENALSIVEKFHDFAQALMPDQVSENQASSVNKMKRWPKQHQSWLIVFDNAENLGIFSYLPLCQHGSVVITTQKMSLSQMAFAEIHLDGLEEVDGCEVILKHIYHQRVSERKIADREVAKKIFREVGGLPILVSQFAGFASHSHCSLMELLNLLQEPSSFQVIWNYDSRDSSTFQYGAPISKVWGLALQELSPEASQTLRLLTMFSPDGVPEAMLIGDWTEPDLAYLRPERRFGDRLQREKACSSPVEKAFQLRKRQLQILTQSGKATQADDLLLANGWNDLGVLLMQNEEFEAAQDRLEKTIVIKEQWITEEEEPAHFGESFKNLAYIRIHQNQNDEAVATAKRAYTLIENTYGPDAQATLKGSFVYGCNLLAVGDLEAAKKIHKNTLARRRRLLGEKSFITKDSIYVLLNMFREMLDGAHEAGCGKEAMARAQYYLLIVLRSKTGEESTSDGISNEALLLYQQVQHYKQSLAKELTTEQLQEDDIHSLDFVSSIWSGRPNLTGSYLFPRDPNMTNIGELEPISHD</sequence>
<name>A0A1E1MIJ2_RHYSE</name>
<feature type="domain" description="NB-ARC" evidence="1">
    <location>
        <begin position="6"/>
        <end position="128"/>
    </location>
</feature>